<dbReference type="Pfam" id="PF02811">
    <property type="entry name" value="PHP"/>
    <property type="match status" value="1"/>
</dbReference>
<dbReference type="InterPro" id="IPR002008">
    <property type="entry name" value="DNA_pol_X_beta-like"/>
</dbReference>
<dbReference type="InterPro" id="IPR002054">
    <property type="entry name" value="DNA-dir_DNA_pol_X"/>
</dbReference>
<dbReference type="EMBL" id="MEUV01000053">
    <property type="protein sequence ID" value="OGC45090.1"/>
    <property type="molecule type" value="Genomic_DNA"/>
</dbReference>
<comment type="caution">
    <text evidence="10">The sequence shown here is derived from an EMBL/GenBank/DDBJ whole genome shotgun (WGS) entry which is preliminary data.</text>
</comment>
<dbReference type="PRINTS" id="PR00870">
    <property type="entry name" value="DNAPOLXBETA"/>
</dbReference>
<dbReference type="SMART" id="SM00481">
    <property type="entry name" value="POLIIIAc"/>
    <property type="match status" value="1"/>
</dbReference>
<keyword evidence="4" id="KW-0227">DNA damage</keyword>
<evidence type="ECO:0000256" key="5">
    <source>
        <dbReference type="ARBA" id="ARBA00022932"/>
    </source>
</evidence>
<dbReference type="Gene3D" id="3.20.20.140">
    <property type="entry name" value="Metal-dependent hydrolases"/>
    <property type="match status" value="1"/>
</dbReference>
<evidence type="ECO:0000256" key="3">
    <source>
        <dbReference type="ARBA" id="ARBA00022695"/>
    </source>
</evidence>
<evidence type="ECO:0000256" key="2">
    <source>
        <dbReference type="ARBA" id="ARBA00022679"/>
    </source>
</evidence>
<dbReference type="Pfam" id="PF14520">
    <property type="entry name" value="HHH_5"/>
    <property type="match status" value="1"/>
</dbReference>
<dbReference type="Proteomes" id="UP000178615">
    <property type="component" value="Unassembled WGS sequence"/>
</dbReference>
<organism evidence="10 11">
    <name type="scientific">candidate division WWE3 bacterium RBG_19FT_COMBO_34_6</name>
    <dbReference type="NCBI Taxonomy" id="1802612"/>
    <lineage>
        <taxon>Bacteria</taxon>
        <taxon>Katanobacteria</taxon>
    </lineage>
</organism>
<evidence type="ECO:0000256" key="6">
    <source>
        <dbReference type="ARBA" id="ARBA00023204"/>
    </source>
</evidence>
<evidence type="ECO:0000256" key="7">
    <source>
        <dbReference type="ARBA" id="ARBA00049244"/>
    </source>
</evidence>
<dbReference type="SUPFAM" id="SSF89550">
    <property type="entry name" value="PHP domain-like"/>
    <property type="match status" value="1"/>
</dbReference>
<dbReference type="InterPro" id="IPR029398">
    <property type="entry name" value="PolB_thumb"/>
</dbReference>
<dbReference type="Pfam" id="PF14791">
    <property type="entry name" value="DNA_pol_B_thumb"/>
    <property type="match status" value="1"/>
</dbReference>
<dbReference type="GO" id="GO:0003887">
    <property type="term" value="F:DNA-directed DNA polymerase activity"/>
    <property type="evidence" value="ECO:0007669"/>
    <property type="project" value="UniProtKB-KW"/>
</dbReference>
<feature type="domain" description="Polymerase/histidinol phosphatase N-terminal" evidence="8">
    <location>
        <begin position="350"/>
        <end position="430"/>
    </location>
</feature>
<dbReference type="SUPFAM" id="SSF81301">
    <property type="entry name" value="Nucleotidyltransferase"/>
    <property type="match status" value="1"/>
</dbReference>
<dbReference type="PIRSF" id="PIRSF005047">
    <property type="entry name" value="UCP005047_YshC"/>
    <property type="match status" value="1"/>
</dbReference>
<dbReference type="PANTHER" id="PTHR36928:SF1">
    <property type="entry name" value="PHOSPHATASE YCDX-RELATED"/>
    <property type="match status" value="1"/>
</dbReference>
<evidence type="ECO:0000313" key="11">
    <source>
        <dbReference type="Proteomes" id="UP000178615"/>
    </source>
</evidence>
<feature type="domain" description="DNA-directed DNA polymerase X" evidence="9">
    <location>
        <begin position="7"/>
        <end position="326"/>
    </location>
</feature>
<dbReference type="GO" id="GO:0005829">
    <property type="term" value="C:cytosol"/>
    <property type="evidence" value="ECO:0007669"/>
    <property type="project" value="TreeGrafter"/>
</dbReference>
<comment type="catalytic activity">
    <reaction evidence="7">
        <text>DNA(n) + a 2'-deoxyribonucleoside 5'-triphosphate = DNA(n+1) + diphosphate</text>
        <dbReference type="Rhea" id="RHEA:22508"/>
        <dbReference type="Rhea" id="RHEA-COMP:17339"/>
        <dbReference type="Rhea" id="RHEA-COMP:17340"/>
        <dbReference type="ChEBI" id="CHEBI:33019"/>
        <dbReference type="ChEBI" id="CHEBI:61560"/>
        <dbReference type="ChEBI" id="CHEBI:173112"/>
        <dbReference type="EC" id="2.7.7.7"/>
    </reaction>
</comment>
<evidence type="ECO:0000256" key="1">
    <source>
        <dbReference type="ARBA" id="ARBA00012417"/>
    </source>
</evidence>
<dbReference type="InterPro" id="IPR004013">
    <property type="entry name" value="PHP_dom"/>
</dbReference>
<protein>
    <recommendedName>
        <fullName evidence="1">DNA-directed DNA polymerase</fullName>
        <ecNumber evidence="1">2.7.7.7</ecNumber>
    </recommendedName>
</protein>
<keyword evidence="5" id="KW-0239">DNA-directed DNA polymerase</keyword>
<dbReference type="Pfam" id="PF14716">
    <property type="entry name" value="HHH_8"/>
    <property type="match status" value="1"/>
</dbReference>
<dbReference type="InterPro" id="IPR043519">
    <property type="entry name" value="NT_sf"/>
</dbReference>
<dbReference type="InterPro" id="IPR010996">
    <property type="entry name" value="HHH_MUS81"/>
</dbReference>
<dbReference type="Gene3D" id="1.10.150.20">
    <property type="entry name" value="5' to 3' exonuclease, C-terminal subdomain"/>
    <property type="match status" value="1"/>
</dbReference>
<evidence type="ECO:0000259" key="8">
    <source>
        <dbReference type="SMART" id="SM00481"/>
    </source>
</evidence>
<evidence type="ECO:0000313" key="10">
    <source>
        <dbReference type="EMBL" id="OGC45090.1"/>
    </source>
</evidence>
<dbReference type="GO" id="GO:0003677">
    <property type="term" value="F:DNA binding"/>
    <property type="evidence" value="ECO:0007669"/>
    <property type="project" value="InterPro"/>
</dbReference>
<evidence type="ECO:0000256" key="4">
    <source>
        <dbReference type="ARBA" id="ARBA00022763"/>
    </source>
</evidence>
<dbReference type="InterPro" id="IPR027421">
    <property type="entry name" value="DNA_pol_lamdba_lyase_dom_sf"/>
</dbReference>
<reference evidence="10 11" key="1">
    <citation type="journal article" date="2016" name="Nat. Commun.">
        <title>Thousands of microbial genomes shed light on interconnected biogeochemical processes in an aquifer system.</title>
        <authorList>
            <person name="Anantharaman K."/>
            <person name="Brown C.T."/>
            <person name="Hug L.A."/>
            <person name="Sharon I."/>
            <person name="Castelle C.J."/>
            <person name="Probst A.J."/>
            <person name="Thomas B.C."/>
            <person name="Singh A."/>
            <person name="Wilkins M.J."/>
            <person name="Karaoz U."/>
            <person name="Brodie E.L."/>
            <person name="Williams K.H."/>
            <person name="Hubbard S.S."/>
            <person name="Banfield J.F."/>
        </authorList>
    </citation>
    <scope>NUCLEOTIDE SEQUENCE [LARGE SCALE GENOMIC DNA]</scope>
</reference>
<dbReference type="Gene3D" id="1.10.150.110">
    <property type="entry name" value="DNA polymerase beta, N-terminal domain-like"/>
    <property type="match status" value="1"/>
</dbReference>
<dbReference type="InterPro" id="IPR037160">
    <property type="entry name" value="DNA_Pol_thumb_sf"/>
</dbReference>
<dbReference type="SMART" id="SM00483">
    <property type="entry name" value="POLXc"/>
    <property type="match status" value="1"/>
</dbReference>
<dbReference type="GO" id="GO:0006281">
    <property type="term" value="P:DNA repair"/>
    <property type="evidence" value="ECO:0007669"/>
    <property type="project" value="UniProtKB-KW"/>
</dbReference>
<dbReference type="AlphaFoldDB" id="A0A1F4UJV5"/>
<keyword evidence="3" id="KW-0548">Nucleotidyltransferase</keyword>
<dbReference type="InterPro" id="IPR047967">
    <property type="entry name" value="PolX_PHP"/>
</dbReference>
<name>A0A1F4UJV5_UNCKA</name>
<proteinExistence type="predicted"/>
<keyword evidence="2" id="KW-0808">Transferase</keyword>
<dbReference type="Gene3D" id="3.30.210.10">
    <property type="entry name" value="DNA polymerase, thumb domain"/>
    <property type="match status" value="1"/>
</dbReference>
<dbReference type="InterPro" id="IPR016195">
    <property type="entry name" value="Pol/histidinol_Pase-like"/>
</dbReference>
<dbReference type="EC" id="2.7.7.7" evidence="1"/>
<accession>A0A1F4UJV5</accession>
<dbReference type="CDD" id="cd07436">
    <property type="entry name" value="PHP_PolX"/>
    <property type="match status" value="1"/>
</dbReference>
<dbReference type="InterPro" id="IPR050243">
    <property type="entry name" value="PHP_phosphatase"/>
</dbReference>
<dbReference type="SUPFAM" id="SSF47802">
    <property type="entry name" value="DNA polymerase beta, N-terminal domain-like"/>
    <property type="match status" value="1"/>
</dbReference>
<dbReference type="CDD" id="cd00141">
    <property type="entry name" value="NT_POLXc"/>
    <property type="match status" value="1"/>
</dbReference>
<dbReference type="GO" id="GO:0008270">
    <property type="term" value="F:zinc ion binding"/>
    <property type="evidence" value="ECO:0007669"/>
    <property type="project" value="TreeGrafter"/>
</dbReference>
<dbReference type="InterPro" id="IPR003141">
    <property type="entry name" value="Pol/His_phosphatase_N"/>
</dbReference>
<sequence>MTKTFKFSNKEIVNLFKEVLAAMEVKKFSIFRIRAYQNVIITIEGLTVSVFNLWENNKLDEIPGVGPTLKSHMDELFTTGRVVEFDAIKHDLPQGMFELLGLRGIGAKKAYKLAAAFKLHSREDTLEIIKNAALSHKIQNLDGFGEKSEEQILISLTEMKKTKQEKPRMLLMQAEEIAGRITSYLKNHPEIKDAVVMGSYRRRAPTIGDLDIAIKTTDSQAALNYFLKYPEIEEVVVSGDKRVAVTLSNDIQVDIRVCEDDDFGSMMQYFTGSKNHNIILRTYALEHGCSLSEYGIKKRGELNKFTCEEDFYNFIKLPYIPPEIRHGTKEIELAQKNKLPNLIQITDLKGDLHSHTIASDGLNSFQEMVSEAIKLNYDYFGVSDHAPSIQTKGYDDVAKIIENTRRMIDTFNNSQSKIKVLFGYEVNILADSKISLPDELLKILDYAVASIHSSFNQDKKTLTSRLVAAARHPLINIIGHPSGRLINERESADIDWREFFIAAADNNKIIEINSQPNRLDLTEDLIPDALSRNIRLVINSDAHSTGQLNYIKYGIDAARRSWCGKEDIINTQNFDQIIRILQSSSLR</sequence>
<keyword evidence="6" id="KW-0234">DNA repair</keyword>
<dbReference type="NCBIfam" id="NF006375">
    <property type="entry name" value="PRK08609.1"/>
    <property type="match status" value="1"/>
</dbReference>
<dbReference type="PANTHER" id="PTHR36928">
    <property type="entry name" value="PHOSPHATASE YCDX-RELATED"/>
    <property type="match status" value="1"/>
</dbReference>
<dbReference type="InterPro" id="IPR022311">
    <property type="entry name" value="PolX-like"/>
</dbReference>
<evidence type="ECO:0000259" key="9">
    <source>
        <dbReference type="SMART" id="SM00483"/>
    </source>
</evidence>
<dbReference type="GO" id="GO:0042578">
    <property type="term" value="F:phosphoric ester hydrolase activity"/>
    <property type="evidence" value="ECO:0007669"/>
    <property type="project" value="TreeGrafter"/>
</dbReference>
<dbReference type="Gene3D" id="3.30.460.10">
    <property type="entry name" value="Beta Polymerase, domain 2"/>
    <property type="match status" value="1"/>
</dbReference>
<gene>
    <name evidence="10" type="ORF">A2V49_00300</name>
</gene>